<keyword evidence="1" id="KW-0238">DNA-binding</keyword>
<comment type="caution">
    <text evidence="4">The sequence shown here is derived from an EMBL/GenBank/DDBJ whole genome shotgun (WGS) entry which is preliminary data.</text>
</comment>
<protein>
    <recommendedName>
        <fullName evidence="3">HTH-type transcriptional regulator NsrR</fullName>
    </recommendedName>
</protein>
<name>A0A0A5FXW0_9BACI</name>
<sequence length="150" mass="17025">MRLKKYTDYALRVLIYTGSVKGDKLASIKEISEVFHISTNHLSKIVYQLGKMELIETVRGRSGGIRLAKAPEDINIGTVVRQMEEDFLLMECFDRDTNQCVITPSCHLKHVLNEALSAFLAVLDQYTLQDILANHAELRVLMDLDEGEEL</sequence>
<dbReference type="PANTHER" id="PTHR33221:SF4">
    <property type="entry name" value="HTH-TYPE TRANSCRIPTIONAL REPRESSOR NSRR"/>
    <property type="match status" value="1"/>
</dbReference>
<dbReference type="OrthoDB" id="9795923at2"/>
<dbReference type="Pfam" id="PF02082">
    <property type="entry name" value="Rrf2"/>
    <property type="match status" value="1"/>
</dbReference>
<dbReference type="EMBL" id="AVPG01000020">
    <property type="protein sequence ID" value="KGX85656.1"/>
    <property type="molecule type" value="Genomic_DNA"/>
</dbReference>
<dbReference type="PROSITE" id="PS51197">
    <property type="entry name" value="HTH_RRF2_2"/>
    <property type="match status" value="1"/>
</dbReference>
<dbReference type="PANTHER" id="PTHR33221">
    <property type="entry name" value="WINGED HELIX-TURN-HELIX TRANSCRIPTIONAL REGULATOR, RRF2 FAMILY"/>
    <property type="match status" value="1"/>
</dbReference>
<organism evidence="4 5">
    <name type="scientific">Pontibacillus litoralis JSM 072002</name>
    <dbReference type="NCBI Taxonomy" id="1385512"/>
    <lineage>
        <taxon>Bacteria</taxon>
        <taxon>Bacillati</taxon>
        <taxon>Bacillota</taxon>
        <taxon>Bacilli</taxon>
        <taxon>Bacillales</taxon>
        <taxon>Bacillaceae</taxon>
        <taxon>Pontibacillus</taxon>
    </lineage>
</organism>
<evidence type="ECO:0000256" key="3">
    <source>
        <dbReference type="ARBA" id="ARBA00040173"/>
    </source>
</evidence>
<keyword evidence="5" id="KW-1185">Reference proteome</keyword>
<dbReference type="NCBIfam" id="TIGR00738">
    <property type="entry name" value="rrf2_super"/>
    <property type="match status" value="1"/>
</dbReference>
<dbReference type="SUPFAM" id="SSF46785">
    <property type="entry name" value="Winged helix' DNA-binding domain"/>
    <property type="match status" value="1"/>
</dbReference>
<dbReference type="eggNOG" id="COG1959">
    <property type="taxonomic scope" value="Bacteria"/>
</dbReference>
<comment type="cofactor">
    <cofactor evidence="2">
        <name>[2Fe-2S] cluster</name>
        <dbReference type="ChEBI" id="CHEBI:190135"/>
    </cofactor>
</comment>
<dbReference type="STRING" id="1385512.N784_08305"/>
<evidence type="ECO:0000256" key="1">
    <source>
        <dbReference type="ARBA" id="ARBA00023125"/>
    </source>
</evidence>
<dbReference type="RefSeq" id="WP_036835178.1">
    <property type="nucleotide sequence ID" value="NZ_AVPG01000020.1"/>
</dbReference>
<dbReference type="GO" id="GO:0003700">
    <property type="term" value="F:DNA-binding transcription factor activity"/>
    <property type="evidence" value="ECO:0007669"/>
    <property type="project" value="TreeGrafter"/>
</dbReference>
<dbReference type="GO" id="GO:0005829">
    <property type="term" value="C:cytosol"/>
    <property type="evidence" value="ECO:0007669"/>
    <property type="project" value="TreeGrafter"/>
</dbReference>
<dbReference type="AlphaFoldDB" id="A0A0A5FXW0"/>
<dbReference type="InterPro" id="IPR036390">
    <property type="entry name" value="WH_DNA-bd_sf"/>
</dbReference>
<evidence type="ECO:0000313" key="5">
    <source>
        <dbReference type="Proteomes" id="UP000030401"/>
    </source>
</evidence>
<evidence type="ECO:0000256" key="2">
    <source>
        <dbReference type="ARBA" id="ARBA00034078"/>
    </source>
</evidence>
<accession>A0A0A5FXW0</accession>
<dbReference type="InterPro" id="IPR036388">
    <property type="entry name" value="WH-like_DNA-bd_sf"/>
</dbReference>
<dbReference type="InterPro" id="IPR000944">
    <property type="entry name" value="Tscrpt_reg_Rrf2"/>
</dbReference>
<reference evidence="4 5" key="1">
    <citation type="submission" date="2013-08" db="EMBL/GenBank/DDBJ databases">
        <authorList>
            <person name="Huang J."/>
            <person name="Wang G."/>
        </authorList>
    </citation>
    <scope>NUCLEOTIDE SEQUENCE [LARGE SCALE GENOMIC DNA]</scope>
    <source>
        <strain evidence="4 5">JSM 072002</strain>
    </source>
</reference>
<proteinExistence type="predicted"/>
<dbReference type="Proteomes" id="UP000030401">
    <property type="component" value="Unassembled WGS sequence"/>
</dbReference>
<dbReference type="Gene3D" id="1.10.10.10">
    <property type="entry name" value="Winged helix-like DNA-binding domain superfamily/Winged helix DNA-binding domain"/>
    <property type="match status" value="1"/>
</dbReference>
<gene>
    <name evidence="4" type="ORF">N784_08305</name>
</gene>
<dbReference type="GO" id="GO:0003677">
    <property type="term" value="F:DNA binding"/>
    <property type="evidence" value="ECO:0007669"/>
    <property type="project" value="UniProtKB-KW"/>
</dbReference>
<evidence type="ECO:0000313" key="4">
    <source>
        <dbReference type="EMBL" id="KGX85656.1"/>
    </source>
</evidence>